<keyword evidence="3" id="KW-1185">Reference proteome</keyword>
<proteinExistence type="predicted"/>
<sequence>MSCYVGETTGGPIAMTREVKFPDTPQTDTDSRNSCDEWVEDKGERKIVSPCVAFCIVGGAFAFRDDVDFLGIVAIFRD</sequence>
<organism evidence="2 3">
    <name type="scientific">Caerostris extrusa</name>
    <name type="common">Bark spider</name>
    <name type="synonym">Caerostris bankana</name>
    <dbReference type="NCBI Taxonomy" id="172846"/>
    <lineage>
        <taxon>Eukaryota</taxon>
        <taxon>Metazoa</taxon>
        <taxon>Ecdysozoa</taxon>
        <taxon>Arthropoda</taxon>
        <taxon>Chelicerata</taxon>
        <taxon>Arachnida</taxon>
        <taxon>Araneae</taxon>
        <taxon>Araneomorphae</taxon>
        <taxon>Entelegynae</taxon>
        <taxon>Araneoidea</taxon>
        <taxon>Araneidae</taxon>
        <taxon>Caerostris</taxon>
    </lineage>
</organism>
<evidence type="ECO:0000313" key="2">
    <source>
        <dbReference type="EMBL" id="GIY53141.1"/>
    </source>
</evidence>
<dbReference type="AlphaFoldDB" id="A0AAV4U5U6"/>
<gene>
    <name evidence="2" type="ORF">CEXT_29731</name>
</gene>
<evidence type="ECO:0000256" key="1">
    <source>
        <dbReference type="SAM" id="MobiDB-lite"/>
    </source>
</evidence>
<comment type="caution">
    <text evidence="2">The sequence shown here is derived from an EMBL/GenBank/DDBJ whole genome shotgun (WGS) entry which is preliminary data.</text>
</comment>
<dbReference type="Proteomes" id="UP001054945">
    <property type="component" value="Unassembled WGS sequence"/>
</dbReference>
<reference evidence="2 3" key="1">
    <citation type="submission" date="2021-06" db="EMBL/GenBank/DDBJ databases">
        <title>Caerostris extrusa draft genome.</title>
        <authorList>
            <person name="Kono N."/>
            <person name="Arakawa K."/>
        </authorList>
    </citation>
    <scope>NUCLEOTIDE SEQUENCE [LARGE SCALE GENOMIC DNA]</scope>
</reference>
<name>A0AAV4U5U6_CAEEX</name>
<evidence type="ECO:0000313" key="3">
    <source>
        <dbReference type="Proteomes" id="UP001054945"/>
    </source>
</evidence>
<feature type="region of interest" description="Disordered" evidence="1">
    <location>
        <begin position="1"/>
        <end position="35"/>
    </location>
</feature>
<dbReference type="EMBL" id="BPLR01012326">
    <property type="protein sequence ID" value="GIY53141.1"/>
    <property type="molecule type" value="Genomic_DNA"/>
</dbReference>
<accession>A0AAV4U5U6</accession>
<protein>
    <submittedName>
        <fullName evidence="2">Uncharacterized protein</fullName>
    </submittedName>
</protein>